<evidence type="ECO:0000313" key="2">
    <source>
        <dbReference type="EMBL" id="RDC64993.1"/>
    </source>
</evidence>
<name>A0A369QJ84_9BACT</name>
<gene>
    <name evidence="2" type="primary">comA</name>
    <name evidence="2" type="ORF">AHMF7616_03615</name>
</gene>
<dbReference type="PANTHER" id="PTHR48413:SF1">
    <property type="entry name" value="PROTEIN HEAT-STRESS-ASSOCIATED 32"/>
    <property type="match status" value="1"/>
</dbReference>
<dbReference type="EC" id="4.4.1.19" evidence="2"/>
<dbReference type="GO" id="GO:0043817">
    <property type="term" value="F:phosphosulfolactate synthase activity"/>
    <property type="evidence" value="ECO:0007669"/>
    <property type="project" value="UniProtKB-EC"/>
</dbReference>
<accession>A0A369QJ84</accession>
<dbReference type="InterPro" id="IPR013785">
    <property type="entry name" value="Aldolase_TIM"/>
</dbReference>
<proteinExistence type="inferred from homology"/>
<dbReference type="InterPro" id="IPR003830">
    <property type="entry name" value="ComA_synth"/>
</dbReference>
<comment type="similarity">
    <text evidence="1">Belongs to the phosphosulfolactate synthase family.</text>
</comment>
<organism evidence="2 3">
    <name type="scientific">Adhaeribacter pallidiroseus</name>
    <dbReference type="NCBI Taxonomy" id="2072847"/>
    <lineage>
        <taxon>Bacteria</taxon>
        <taxon>Pseudomonadati</taxon>
        <taxon>Bacteroidota</taxon>
        <taxon>Cytophagia</taxon>
        <taxon>Cytophagales</taxon>
        <taxon>Hymenobacteraceae</taxon>
        <taxon>Adhaeribacter</taxon>
    </lineage>
</organism>
<evidence type="ECO:0000256" key="1">
    <source>
        <dbReference type="ARBA" id="ARBA00010424"/>
    </source>
</evidence>
<sequence length="258" mass="29290">MNYHLSDLPERDAKPREKGCTMAMDKGLSIREVEDFIEVAGEYVDLVKLGWATSYVVPNLKRKLEVYRAAGLPVYFGGTLFEAFIIRNQFDEYRRLLDDFGMNIAEVSDGSIELNHDQKCEYIRQLATQVTVLSEVGSKDDQKIIPPYKWISLMQAELDAGSWKVIGEAREGGTVGLFRSTGEVRSGLVEEILTKIPFEKIIWEAPQKEQQVWFIKLLGANVNLGNIAPNEVIPLETIRLGIRGDTFMDFLNLEKIKK</sequence>
<keyword evidence="2" id="KW-0456">Lyase</keyword>
<evidence type="ECO:0000313" key="3">
    <source>
        <dbReference type="Proteomes" id="UP000253919"/>
    </source>
</evidence>
<dbReference type="RefSeq" id="WP_115374069.1">
    <property type="nucleotide sequence ID" value="NZ_QASA01000001.1"/>
</dbReference>
<dbReference type="OrthoDB" id="7809088at2"/>
<dbReference type="Proteomes" id="UP000253919">
    <property type="component" value="Unassembled WGS sequence"/>
</dbReference>
<dbReference type="AlphaFoldDB" id="A0A369QJ84"/>
<dbReference type="EMBL" id="QASA01000001">
    <property type="protein sequence ID" value="RDC64993.1"/>
    <property type="molecule type" value="Genomic_DNA"/>
</dbReference>
<dbReference type="InterPro" id="IPR036112">
    <property type="entry name" value="ComA_synth_sf"/>
</dbReference>
<dbReference type="PANTHER" id="PTHR48413">
    <property type="match status" value="1"/>
</dbReference>
<dbReference type="SUPFAM" id="SSF102110">
    <property type="entry name" value="(2r)-phospho-3-sulfolactate synthase ComA"/>
    <property type="match status" value="1"/>
</dbReference>
<comment type="caution">
    <text evidence="2">The sequence shown here is derived from an EMBL/GenBank/DDBJ whole genome shotgun (WGS) entry which is preliminary data.</text>
</comment>
<dbReference type="Pfam" id="PF02679">
    <property type="entry name" value="ComA"/>
    <property type="match status" value="1"/>
</dbReference>
<keyword evidence="3" id="KW-1185">Reference proteome</keyword>
<protein>
    <submittedName>
        <fullName evidence="2">Phosphosulfolactate synthase</fullName>
        <ecNumber evidence="2">4.4.1.19</ecNumber>
    </submittedName>
</protein>
<dbReference type="Gene3D" id="3.20.20.70">
    <property type="entry name" value="Aldolase class I"/>
    <property type="match status" value="1"/>
</dbReference>
<reference evidence="2 3" key="1">
    <citation type="submission" date="2018-04" db="EMBL/GenBank/DDBJ databases">
        <title>Adhaeribacter sp. HMF7616 genome sequencing and assembly.</title>
        <authorList>
            <person name="Kang H."/>
            <person name="Kang J."/>
            <person name="Cha I."/>
            <person name="Kim H."/>
            <person name="Joh K."/>
        </authorList>
    </citation>
    <scope>NUCLEOTIDE SEQUENCE [LARGE SCALE GENOMIC DNA]</scope>
    <source>
        <strain evidence="2 3">HMF7616</strain>
    </source>
</reference>